<dbReference type="Proteomes" id="UP000191448">
    <property type="component" value="Unassembled WGS sequence"/>
</dbReference>
<dbReference type="RefSeq" id="WP_080022689.1">
    <property type="nucleotide sequence ID" value="NZ_LTAY01000037.1"/>
</dbReference>
<reference evidence="1 2" key="1">
    <citation type="submission" date="2016-02" db="EMBL/GenBank/DDBJ databases">
        <title>Genome sequence of Clostridium thermobutyricum DSM 4928.</title>
        <authorList>
            <person name="Poehlein A."/>
            <person name="Daniel R."/>
        </authorList>
    </citation>
    <scope>NUCLEOTIDE SEQUENCE [LARGE SCALE GENOMIC DNA]</scope>
    <source>
        <strain evidence="1 2">DSM 4928</strain>
    </source>
</reference>
<comment type="caution">
    <text evidence="1">The sequence shown here is derived from an EMBL/GenBank/DDBJ whole genome shotgun (WGS) entry which is preliminary data.</text>
</comment>
<evidence type="ECO:0000313" key="1">
    <source>
        <dbReference type="EMBL" id="OPX47918.1"/>
    </source>
</evidence>
<dbReference type="OrthoDB" id="1669646at2"/>
<proteinExistence type="predicted"/>
<accession>A0A1V4SX47</accession>
<name>A0A1V4SX47_9CLOT</name>
<organism evidence="1 2">
    <name type="scientific">Clostridium thermobutyricum DSM 4928</name>
    <dbReference type="NCBI Taxonomy" id="1121339"/>
    <lineage>
        <taxon>Bacteria</taxon>
        <taxon>Bacillati</taxon>
        <taxon>Bacillota</taxon>
        <taxon>Clostridia</taxon>
        <taxon>Eubacteriales</taxon>
        <taxon>Clostridiaceae</taxon>
        <taxon>Clostridium</taxon>
    </lineage>
</organism>
<sequence>MKNKYWNEEEIEILGKMWGRSSISNIAKKLDRTENSVKVKGQRLFGSKSEYVGLYTGADLARAIGVDNKMINYYLKKGLKYRKSGRLNLIKIEDFWKFAKEHKALIKFYKIEKNIIPNEPQWVKEIRNNQNKYNKPNKYKKWTNYQDILLINMVRKGLSTKEIAKELQRTEYAVKSRRKILNLKYILDLENEKVTI</sequence>
<dbReference type="AlphaFoldDB" id="A0A1V4SX47"/>
<evidence type="ECO:0000313" key="2">
    <source>
        <dbReference type="Proteomes" id="UP000191448"/>
    </source>
</evidence>
<protein>
    <submittedName>
        <fullName evidence="1">Sigma-70, region 4</fullName>
    </submittedName>
</protein>
<gene>
    <name evidence="1" type="ORF">CLTHE_14890</name>
</gene>
<dbReference type="EMBL" id="LTAY01000037">
    <property type="protein sequence ID" value="OPX47918.1"/>
    <property type="molecule type" value="Genomic_DNA"/>
</dbReference>